<feature type="compositionally biased region" description="Polar residues" evidence="1">
    <location>
        <begin position="164"/>
        <end position="179"/>
    </location>
</feature>
<evidence type="ECO:0000313" key="4">
    <source>
        <dbReference type="Proteomes" id="UP000248021"/>
    </source>
</evidence>
<accession>A0A2V3UBJ2</accession>
<dbReference type="AlphaFoldDB" id="A0A2V3UBJ2"/>
<dbReference type="EMBL" id="QJJK01000003">
    <property type="protein sequence ID" value="PXW61884.1"/>
    <property type="molecule type" value="Genomic_DNA"/>
</dbReference>
<organism evidence="3 4">
    <name type="scientific">Chelatococcus asaccharovorans</name>
    <dbReference type="NCBI Taxonomy" id="28210"/>
    <lineage>
        <taxon>Bacteria</taxon>
        <taxon>Pseudomonadati</taxon>
        <taxon>Pseudomonadota</taxon>
        <taxon>Alphaproteobacteria</taxon>
        <taxon>Hyphomicrobiales</taxon>
        <taxon>Chelatococcaceae</taxon>
        <taxon>Chelatococcus</taxon>
    </lineage>
</organism>
<keyword evidence="4" id="KW-1185">Reference proteome</keyword>
<sequence length="1140" mass="120008">MAAYRKMKPRRRVHKVIRKRPFRILRGATVCVAASILLLTCVVILRVALGPIFIGDAARPIAADMAERLGPGWKVDLADAALTFTRHGPTLRVDRIDVRDPRGLSLLKAQEAEIAVSPWALLRGEITPRSVELSGLDLRLFVARDGGLALTAGEADPPEVTAPAQPSTDVQSDPATTTGAVPDKRSLPLAVGAVSFIDLVSGGDSAVAGVQRVHLSGAKLTLIDDTRRQRITFDDLSFNVLRPAPGELHFAFGLRGEHGPWQVSGTVIGAASGTERRVSMTVDGVPVSDLLSLNGIRTPLVTTDMPLSGKLDLTVAADDSLSAFDATLRGGRGVVVMDDPDQPPVTVDSIAVSSTWDAASGEMIITSADLRAGPSRFSMSGRLTPEEGDRLWRMKLAGSGAEIESLTDGQSPMPINDIALDLTGAVGGGVNFEEVRVSGADYDISLTGSLGTVADQGGVSLDISIPKAPARAVLRFWPAFVASDVRRYLVDNLTDGTVEGMSLKTSLTSDELLASRNKQPVPDETLDLTFAVKDGTLRPADGLPVLTQVNASGVVTGLTTRIEVAQAEVKLPANRSLSLVDGVFAVADHRPPVFSSANFQLRGQADALIALLGSDALKGTVQIDIDPAKVRGQADIKVALGIPLGKDMSAADVTATATGSLTNLSVDGFSGKDKLESASLALNVDATAFTLKGTGQIAGLPATFDMRQLLRSNAGEATISLVLDDAARARKGFDLKNKLRGPVAVKLVKSLDAKVPTAVDVDLQRASIDDLLPGWRKAAGRPGRLTLALVDGEGYDLRDIALDAGAVAKGTAKFAADGTLREASFSQFKLSPGDDLRLDVSRNRNAYRLTVKGNVLDARPFLAMLSDGSGGGAAADIDLDLAVNILAGYNDEVISNANLKLGRRGKTISDLTLKGRLGSAPISGQLGNKGAIFVETGNAGSALRFVDLYKRMAGGSAHLTLTPAGDDLQNGDLTIWDFRIRNDQGLQRIIAETPKQGRTGNVAVDPSDISFTKLKVNFTRATGRINIREGVVWGPTVGVSLEGHLDTARDRLDLSGTYVPAYALNNIFSQVPIVGLILGGGQYEGLFAVNFRVTGTTAAPVMSINPLSAVAPGIFRKFFDLGRADSGRVETLPPSGVPER</sequence>
<protein>
    <submittedName>
        <fullName evidence="3">AsmA-like protein</fullName>
    </submittedName>
</protein>
<name>A0A2V3UBJ2_9HYPH</name>
<evidence type="ECO:0000313" key="3">
    <source>
        <dbReference type="EMBL" id="PXW61884.1"/>
    </source>
</evidence>
<evidence type="ECO:0000259" key="2">
    <source>
        <dbReference type="Pfam" id="PF13116"/>
    </source>
</evidence>
<dbReference type="OrthoDB" id="7161641at2"/>
<comment type="caution">
    <text evidence="3">The sequence shown here is derived from an EMBL/GenBank/DDBJ whole genome shotgun (WGS) entry which is preliminary data.</text>
</comment>
<dbReference type="InterPro" id="IPR025263">
    <property type="entry name" value="YhdP_central"/>
</dbReference>
<dbReference type="Proteomes" id="UP000248021">
    <property type="component" value="Unassembled WGS sequence"/>
</dbReference>
<proteinExistence type="predicted"/>
<gene>
    <name evidence="3" type="ORF">C7450_103405</name>
</gene>
<dbReference type="Pfam" id="PF13116">
    <property type="entry name" value="YhdP"/>
    <property type="match status" value="1"/>
</dbReference>
<feature type="domain" description="YhdP central" evidence="2">
    <location>
        <begin position="392"/>
        <end position="917"/>
    </location>
</feature>
<feature type="region of interest" description="Disordered" evidence="1">
    <location>
        <begin position="152"/>
        <end position="183"/>
    </location>
</feature>
<evidence type="ECO:0000256" key="1">
    <source>
        <dbReference type="SAM" id="MobiDB-lite"/>
    </source>
</evidence>
<reference evidence="3 4" key="1">
    <citation type="submission" date="2018-05" db="EMBL/GenBank/DDBJ databases">
        <title>Genomic Encyclopedia of Type Strains, Phase IV (KMG-IV): sequencing the most valuable type-strain genomes for metagenomic binning, comparative biology and taxonomic classification.</title>
        <authorList>
            <person name="Goeker M."/>
        </authorList>
    </citation>
    <scope>NUCLEOTIDE SEQUENCE [LARGE SCALE GENOMIC DNA]</scope>
    <source>
        <strain evidence="3 4">DSM 6462</strain>
    </source>
</reference>